<accession>A0ABT9TYY6</accession>
<dbReference type="Gene3D" id="3.30.460.10">
    <property type="entry name" value="Beta Polymerase, domain 2"/>
    <property type="match status" value="1"/>
</dbReference>
<reference evidence="1 2" key="1">
    <citation type="submission" date="2023-07" db="EMBL/GenBank/DDBJ databases">
        <title>Sorghum-associated microbial communities from plants grown in Nebraska, USA.</title>
        <authorList>
            <person name="Schachtman D."/>
        </authorList>
    </citation>
    <scope>NUCLEOTIDE SEQUENCE [LARGE SCALE GENOMIC DNA]</scope>
    <source>
        <strain evidence="1 2">CC482</strain>
    </source>
</reference>
<keyword evidence="2" id="KW-1185">Reference proteome</keyword>
<dbReference type="EMBL" id="JAUSSU010000004">
    <property type="protein sequence ID" value="MDQ0112582.1"/>
    <property type="molecule type" value="Genomic_DNA"/>
</dbReference>
<protein>
    <submittedName>
        <fullName evidence="1">GrpB-like predicted nucleotidyltransferase (UPF0157 family)</fullName>
    </submittedName>
</protein>
<dbReference type="RefSeq" id="WP_307203492.1">
    <property type="nucleotide sequence ID" value="NZ_JAUSSU010000004.1"/>
</dbReference>
<dbReference type="InterPro" id="IPR043519">
    <property type="entry name" value="NT_sf"/>
</dbReference>
<proteinExistence type="predicted"/>
<name>A0ABT9TYY6_PAEHA</name>
<dbReference type="PANTHER" id="PTHR34822:SF1">
    <property type="entry name" value="GRPB FAMILY PROTEIN"/>
    <property type="match status" value="1"/>
</dbReference>
<dbReference type="PANTHER" id="PTHR34822">
    <property type="entry name" value="GRPB DOMAIN PROTEIN (AFU_ORTHOLOGUE AFUA_1G01530)"/>
    <property type="match status" value="1"/>
</dbReference>
<gene>
    <name evidence="1" type="ORF">J2T15_002017</name>
</gene>
<comment type="caution">
    <text evidence="1">The sequence shown here is derived from an EMBL/GenBank/DDBJ whole genome shotgun (WGS) entry which is preliminary data.</text>
</comment>
<evidence type="ECO:0000313" key="1">
    <source>
        <dbReference type="EMBL" id="MDQ0112582.1"/>
    </source>
</evidence>
<dbReference type="SUPFAM" id="SSF81301">
    <property type="entry name" value="Nucleotidyltransferase"/>
    <property type="match status" value="1"/>
</dbReference>
<organism evidence="1 2">
    <name type="scientific">Paenibacillus harenae</name>
    <dbReference type="NCBI Taxonomy" id="306543"/>
    <lineage>
        <taxon>Bacteria</taxon>
        <taxon>Bacillati</taxon>
        <taxon>Bacillota</taxon>
        <taxon>Bacilli</taxon>
        <taxon>Bacillales</taxon>
        <taxon>Paenibacillaceae</taxon>
        <taxon>Paenibacillus</taxon>
    </lineage>
</organism>
<dbReference type="Proteomes" id="UP001229346">
    <property type="component" value="Unassembled WGS sequence"/>
</dbReference>
<sequence length="175" mass="20462">MQSGRKTDIAPWTENWCELYRKEEALLQSIFTNELLDIHHIGSTSVPQIGFAKPIIDILIVVKDINKVDLYNEQMILKDYEPRGEQGIVGRRYFPKGADRRTHHIHIYEVGNVNIEYHLKFKDYLINHPEEAQTYGELKIHLAKQSPDSVHLYQEGKEAFCKEIVKKAMNWASER</sequence>
<evidence type="ECO:0000313" key="2">
    <source>
        <dbReference type="Proteomes" id="UP001229346"/>
    </source>
</evidence>
<dbReference type="Pfam" id="PF04229">
    <property type="entry name" value="GrpB"/>
    <property type="match status" value="1"/>
</dbReference>
<dbReference type="InterPro" id="IPR007344">
    <property type="entry name" value="GrpB/CoaE"/>
</dbReference>